<dbReference type="SMART" id="SM00409">
    <property type="entry name" value="IG"/>
    <property type="match status" value="6"/>
</dbReference>
<keyword evidence="2" id="KW-1003">Cell membrane</keyword>
<evidence type="ECO:0000256" key="5">
    <source>
        <dbReference type="ARBA" id="ARBA00022889"/>
    </source>
</evidence>
<dbReference type="Gene3D" id="2.60.40.10">
    <property type="entry name" value="Immunoglobulins"/>
    <property type="match status" value="6"/>
</dbReference>
<keyword evidence="12" id="KW-0812">Transmembrane</keyword>
<evidence type="ECO:0000313" key="15">
    <source>
        <dbReference type="EMBL" id="KAK9394536.1"/>
    </source>
</evidence>
<dbReference type="InterPro" id="IPR056386">
    <property type="entry name" value="Ig_CD22"/>
</dbReference>
<organism evidence="15 16">
    <name type="scientific">Crotalus adamanteus</name>
    <name type="common">Eastern diamondback rattlesnake</name>
    <dbReference type="NCBI Taxonomy" id="8729"/>
    <lineage>
        <taxon>Eukaryota</taxon>
        <taxon>Metazoa</taxon>
        <taxon>Chordata</taxon>
        <taxon>Craniata</taxon>
        <taxon>Vertebrata</taxon>
        <taxon>Euteleostomi</taxon>
        <taxon>Lepidosauria</taxon>
        <taxon>Squamata</taxon>
        <taxon>Bifurcata</taxon>
        <taxon>Unidentata</taxon>
        <taxon>Episquamata</taxon>
        <taxon>Toxicofera</taxon>
        <taxon>Serpentes</taxon>
        <taxon>Colubroidea</taxon>
        <taxon>Viperidae</taxon>
        <taxon>Crotalinae</taxon>
        <taxon>Crotalus</taxon>
    </lineage>
</organism>
<keyword evidence="15" id="KW-0675">Receptor</keyword>
<dbReference type="InterPro" id="IPR003599">
    <property type="entry name" value="Ig_sub"/>
</dbReference>
<sequence length="871" mass="98288">MRCFLWLLFLPGSLGGDPLSLIPKTLSAWEGSCVLISCNIEEEYESRPLNQVSFAWYFQPLFNKTLNDYNGKLLYNSNQTTTAVSSEFRNRVKFVGNLGRKNCSLKISQLRPSDTGDYGIRLYWRAGMLPNQQKWLGKVTITIRESPSELIEIVSTEGKENSVYKVACSIPYSCLDEPITLSIQGLEDHHVWSPETTTKLQTVQTELSFMATWEDHEKQLTCLLKTADGREIKKPFGNLEVKYGPKGVKVNADPGDTVREGDKLTLECIVNSSNPVVYSYQWFKNDVPWKDWLFGSRREFDSLKETDSGSYSCQATNVIESVNSGRLMINVQYPPKVNIIMSHSSIQERDFVILTCSATGNPSISGYEWYKSSKPDIITAKKDLQFEGIQPRNSGTYHCVARNKIGQSNASVTLNVRYRPKDVQLFHLNHLPIKEGDKVILNCSVGSSYPSNNRYKFFGSGVDTPESWDSTRMFFAKPAPFTFYRCEACNSIGCTSSPSITLDILYGPKDVKLSREPSGLIREGNSVQLICSVRMANPQQLNYTWYKNGQLLPLNSTENVLLIQNARSVDSGIYHCVSKNIITNAESPTIKLEVNYGPRNVHLTLDQKGVTEGMDIYLRCDNDAYPTAVTYKWYWKGEEIFMEDSKILVLRKIKVAQSGDYLCKAFNSVSNKESQPITISVSYSTATMMKQTLISLGVVLVLIILLGLLLYGCKKWKKTTRSDIGSTQRPGSFFVRKAKREVPLNNNCRLNEGRTGRPQDCQNEEQDGSISYARLQFSHSGLNDHTIYSRVMLPKIGLNSSESNVIYSAVKKPALHPKNDTKMDYENVMNKEEELHYSSLVNLASRPHPINVDLETDSQSEDSIQYAALRL</sequence>
<dbReference type="PANTHER" id="PTHR46958:SF1">
    <property type="entry name" value="B-CELL RECEPTOR CD22"/>
    <property type="match status" value="1"/>
</dbReference>
<keyword evidence="4" id="KW-0677">Repeat</keyword>
<dbReference type="PANTHER" id="PTHR46958">
    <property type="entry name" value="B-CELL RECEPTOR CD22"/>
    <property type="match status" value="1"/>
</dbReference>
<feature type="chain" id="PRO_5043463530" description="B-cell receptor CD22" evidence="13">
    <location>
        <begin position="16"/>
        <end position="871"/>
    </location>
</feature>
<feature type="signal peptide" evidence="13">
    <location>
        <begin position="1"/>
        <end position="15"/>
    </location>
</feature>
<dbReference type="Pfam" id="PF13895">
    <property type="entry name" value="Ig_2"/>
    <property type="match status" value="2"/>
</dbReference>
<dbReference type="SMART" id="SM00408">
    <property type="entry name" value="IGc2"/>
    <property type="match status" value="4"/>
</dbReference>
<evidence type="ECO:0000256" key="9">
    <source>
        <dbReference type="ARBA" id="ARBA00041781"/>
    </source>
</evidence>
<keyword evidence="16" id="KW-1185">Reference proteome</keyword>
<evidence type="ECO:0000256" key="2">
    <source>
        <dbReference type="ARBA" id="ARBA00022475"/>
    </source>
</evidence>
<comment type="function">
    <text evidence="10">Most highly expressed siglec (sialic acid-binding immunoglobulin-like lectin) on B-cells that plays a role in various aspects of B-cell biology including differentiation, antigen presentation, and trafficking to bone marrow. Binds to alpha 2,6-linked sialic acid residues of surface molecules such as CD22 itself, CD45 and IgM in a cis configuration. Can also bind to ligands on other cells as an adhesion molecule in a trans configuration. Acts as an inhibitory coreceptor on the surface of B-cells and inhibits B-cell receptor induced signaling, characterized by inhibition of the calcium mobilization and cellular activation. Mechanistically, the immunoreceptor tyrosine-based inhibitory motif domain is phosphorylated by the Src kinase LYN, which in turn leads to the recruitment of the protein tyrosine phosphatase 1/PTPN6, leading to the negative regulation of BCR signaling. If this negative signaling from is of sufficient strength, apoptosis of the B-cell can be induced.</text>
</comment>
<dbReference type="GO" id="GO:0042609">
    <property type="term" value="F:CD4 receptor binding"/>
    <property type="evidence" value="ECO:0007669"/>
    <property type="project" value="TreeGrafter"/>
</dbReference>
<proteinExistence type="predicted"/>
<dbReference type="AlphaFoldDB" id="A0AAW1AYC6"/>
<keyword evidence="5" id="KW-0130">Cell adhesion</keyword>
<evidence type="ECO:0000256" key="10">
    <source>
        <dbReference type="ARBA" id="ARBA00045430"/>
    </source>
</evidence>
<evidence type="ECO:0000256" key="3">
    <source>
        <dbReference type="ARBA" id="ARBA00022729"/>
    </source>
</evidence>
<dbReference type="GO" id="GO:0007155">
    <property type="term" value="P:cell adhesion"/>
    <property type="evidence" value="ECO:0007669"/>
    <property type="project" value="UniProtKB-KW"/>
</dbReference>
<keyword evidence="6" id="KW-0325">Glycoprotein</keyword>
<dbReference type="PROSITE" id="PS50835">
    <property type="entry name" value="IG_LIKE"/>
    <property type="match status" value="4"/>
</dbReference>
<keyword evidence="7" id="KW-0393">Immunoglobulin domain</keyword>
<evidence type="ECO:0000256" key="1">
    <source>
        <dbReference type="ARBA" id="ARBA00004251"/>
    </source>
</evidence>
<evidence type="ECO:0000313" key="16">
    <source>
        <dbReference type="Proteomes" id="UP001474421"/>
    </source>
</evidence>
<dbReference type="CDD" id="cd00096">
    <property type="entry name" value="Ig"/>
    <property type="match status" value="2"/>
</dbReference>
<dbReference type="Proteomes" id="UP001474421">
    <property type="component" value="Unassembled WGS sequence"/>
</dbReference>
<comment type="subunit">
    <text evidence="11">Predominantly monomer of isoform CD22-beta. Also found as heterodimer of isoform CD22-beta and a shorter isoform. Interacts with PTPN6/SHP-1, LYN, SYK, PIK3R1/PIK3R2 and PLCG1 upon phosphorylation. Interacts with GRB2, INPP5D and SHC1 upon phosphorylation. May form a complex with INPP5D/SHIP, GRB2 and SHC1.</text>
</comment>
<dbReference type="GO" id="GO:0033691">
    <property type="term" value="F:sialic acid binding"/>
    <property type="evidence" value="ECO:0007669"/>
    <property type="project" value="TreeGrafter"/>
</dbReference>
<dbReference type="InterPro" id="IPR013783">
    <property type="entry name" value="Ig-like_fold"/>
</dbReference>
<feature type="domain" description="Ig-like" evidence="14">
    <location>
        <begin position="245"/>
        <end position="330"/>
    </location>
</feature>
<evidence type="ECO:0000256" key="11">
    <source>
        <dbReference type="ARBA" id="ARBA00046458"/>
    </source>
</evidence>
<evidence type="ECO:0000256" key="8">
    <source>
        <dbReference type="ARBA" id="ARBA00040106"/>
    </source>
</evidence>
<dbReference type="InterPro" id="IPR036179">
    <property type="entry name" value="Ig-like_dom_sf"/>
</dbReference>
<accession>A0AAW1AYC6</accession>
<gene>
    <name evidence="15" type="ORF">NXF25_015064</name>
</gene>
<dbReference type="GO" id="GO:0009897">
    <property type="term" value="C:external side of plasma membrane"/>
    <property type="evidence" value="ECO:0007669"/>
    <property type="project" value="TreeGrafter"/>
</dbReference>
<keyword evidence="12" id="KW-1133">Transmembrane helix</keyword>
<dbReference type="GO" id="GO:0050859">
    <property type="term" value="P:negative regulation of B cell receptor signaling pathway"/>
    <property type="evidence" value="ECO:0007669"/>
    <property type="project" value="TreeGrafter"/>
</dbReference>
<evidence type="ECO:0000256" key="12">
    <source>
        <dbReference type="SAM" id="Phobius"/>
    </source>
</evidence>
<evidence type="ECO:0000256" key="6">
    <source>
        <dbReference type="ARBA" id="ARBA00023180"/>
    </source>
</evidence>
<dbReference type="GO" id="GO:0070062">
    <property type="term" value="C:extracellular exosome"/>
    <property type="evidence" value="ECO:0007669"/>
    <property type="project" value="TreeGrafter"/>
</dbReference>
<feature type="domain" description="Ig-like" evidence="14">
    <location>
        <begin position="508"/>
        <end position="595"/>
    </location>
</feature>
<keyword evidence="3 13" id="KW-0732">Signal</keyword>
<comment type="caution">
    <text evidence="15">The sequence shown here is derived from an EMBL/GenBank/DDBJ whole genome shotgun (WGS) entry which is preliminary data.</text>
</comment>
<reference evidence="15 16" key="1">
    <citation type="journal article" date="2024" name="Proc. Natl. Acad. Sci. U.S.A.">
        <title>The genetic regulatory architecture and epigenomic basis for age-related changes in rattlesnake venom.</title>
        <authorList>
            <person name="Hogan M.P."/>
            <person name="Holding M.L."/>
            <person name="Nystrom G.S."/>
            <person name="Colston T.J."/>
            <person name="Bartlett D.A."/>
            <person name="Mason A.J."/>
            <person name="Ellsworth S.A."/>
            <person name="Rautsaw R.M."/>
            <person name="Lawrence K.C."/>
            <person name="Strickland J.L."/>
            <person name="He B."/>
            <person name="Fraser P."/>
            <person name="Margres M.J."/>
            <person name="Gilbert D.M."/>
            <person name="Gibbs H.L."/>
            <person name="Parkinson C.L."/>
            <person name="Rokyta D.R."/>
        </authorList>
    </citation>
    <scope>NUCLEOTIDE SEQUENCE [LARGE SCALE GENOMIC DNA]</scope>
    <source>
        <strain evidence="15">DRR0105</strain>
    </source>
</reference>
<evidence type="ECO:0000256" key="4">
    <source>
        <dbReference type="ARBA" id="ARBA00022737"/>
    </source>
</evidence>
<name>A0AAW1AYC6_CROAD</name>
<dbReference type="GO" id="GO:0055037">
    <property type="term" value="C:recycling endosome"/>
    <property type="evidence" value="ECO:0007669"/>
    <property type="project" value="TreeGrafter"/>
</dbReference>
<dbReference type="InterPro" id="IPR003598">
    <property type="entry name" value="Ig_sub2"/>
</dbReference>
<dbReference type="SUPFAM" id="SSF48726">
    <property type="entry name" value="Immunoglobulin"/>
    <property type="match status" value="6"/>
</dbReference>
<dbReference type="InterPro" id="IPR007110">
    <property type="entry name" value="Ig-like_dom"/>
</dbReference>
<dbReference type="EMBL" id="JAOTOJ010000011">
    <property type="protein sequence ID" value="KAK9394536.1"/>
    <property type="molecule type" value="Genomic_DNA"/>
</dbReference>
<dbReference type="GO" id="GO:0005769">
    <property type="term" value="C:early endosome"/>
    <property type="evidence" value="ECO:0007669"/>
    <property type="project" value="TreeGrafter"/>
</dbReference>
<dbReference type="GO" id="GO:0042113">
    <property type="term" value="P:B cell activation"/>
    <property type="evidence" value="ECO:0007669"/>
    <property type="project" value="TreeGrafter"/>
</dbReference>
<evidence type="ECO:0000256" key="7">
    <source>
        <dbReference type="ARBA" id="ARBA00023319"/>
    </source>
</evidence>
<protein>
    <recommendedName>
        <fullName evidence="8">B-cell receptor CD22</fullName>
    </recommendedName>
    <alternativeName>
        <fullName evidence="9">Sialic acid-binding Ig-like lectin 2</fullName>
    </alternativeName>
</protein>
<feature type="domain" description="Ig-like" evidence="14">
    <location>
        <begin position="598"/>
        <end position="680"/>
    </location>
</feature>
<feature type="transmembrane region" description="Helical" evidence="12">
    <location>
        <begin position="693"/>
        <end position="713"/>
    </location>
</feature>
<dbReference type="Pfam" id="PF24518">
    <property type="entry name" value="Ig_CD22"/>
    <property type="match status" value="1"/>
</dbReference>
<feature type="domain" description="Ig-like" evidence="14">
    <location>
        <begin position="335"/>
        <end position="415"/>
    </location>
</feature>
<dbReference type="GO" id="GO:0030888">
    <property type="term" value="P:regulation of B cell proliferation"/>
    <property type="evidence" value="ECO:0007669"/>
    <property type="project" value="TreeGrafter"/>
</dbReference>
<comment type="subcellular location">
    <subcellularLocation>
        <location evidence="1">Cell membrane</location>
        <topology evidence="1">Single-pass type I membrane protein</topology>
    </subcellularLocation>
</comment>
<evidence type="ECO:0000256" key="13">
    <source>
        <dbReference type="SAM" id="SignalP"/>
    </source>
</evidence>
<keyword evidence="12" id="KW-0472">Membrane</keyword>
<dbReference type="Pfam" id="PF13927">
    <property type="entry name" value="Ig_3"/>
    <property type="match status" value="2"/>
</dbReference>
<dbReference type="GO" id="GO:0019903">
    <property type="term" value="F:protein phosphatase binding"/>
    <property type="evidence" value="ECO:0007669"/>
    <property type="project" value="TreeGrafter"/>
</dbReference>
<evidence type="ECO:0000259" key="14">
    <source>
        <dbReference type="PROSITE" id="PS50835"/>
    </source>
</evidence>